<gene>
    <name evidence="1" type="ORF">BJI46_06555</name>
</gene>
<dbReference type="STRING" id="1262585.BJI46_06555"/>
<sequence>MKHQNGSTLIVVLILLLMITIMGTLAVRQGLTTLNIATNTQANQLLFQSSDTPLYRLGSGGFSSTSGKATSLLGYALLNQGKEVIFCFRSQTSESLFNTSNTSLLTWNSAQTDITVSGTGGFCSLSTATDFASSRKAQMTQVAIIANPITSTVDTTPFSSTSLGTDSDSSNVTDTKLFRVYVNSFIPALSTATDAEITACLKRPNESPLSGSASTMSSCLKGLNIPFNSQVQDFKLDSCTISSANASTITSCS</sequence>
<organism evidence="1 2">
    <name type="scientific">Acinetobacter qingfengensis</name>
    <dbReference type="NCBI Taxonomy" id="1262585"/>
    <lineage>
        <taxon>Bacteria</taxon>
        <taxon>Pseudomonadati</taxon>
        <taxon>Pseudomonadota</taxon>
        <taxon>Gammaproteobacteria</taxon>
        <taxon>Moraxellales</taxon>
        <taxon>Moraxellaceae</taxon>
        <taxon>Acinetobacter</taxon>
    </lineage>
</organism>
<dbReference type="Proteomes" id="UP000185895">
    <property type="component" value="Unassembled WGS sequence"/>
</dbReference>
<reference evidence="1 2" key="1">
    <citation type="submission" date="2016-09" db="EMBL/GenBank/DDBJ databases">
        <authorList>
            <person name="Capua I."/>
            <person name="De Benedictis P."/>
            <person name="Joannis T."/>
            <person name="Lombin L.H."/>
            <person name="Cattoli G."/>
        </authorList>
    </citation>
    <scope>NUCLEOTIDE SEQUENCE [LARGE SCALE GENOMIC DNA]</scope>
    <source>
        <strain evidence="1 2">ANC 4671</strain>
    </source>
</reference>
<dbReference type="AlphaFoldDB" id="A0A1E7QXM9"/>
<evidence type="ECO:0000313" key="2">
    <source>
        <dbReference type="Proteomes" id="UP000185895"/>
    </source>
</evidence>
<comment type="caution">
    <text evidence="1">The sequence shown here is derived from an EMBL/GenBank/DDBJ whole genome shotgun (WGS) entry which is preliminary data.</text>
</comment>
<proteinExistence type="predicted"/>
<evidence type="ECO:0000313" key="1">
    <source>
        <dbReference type="EMBL" id="OEY91827.1"/>
    </source>
</evidence>
<protein>
    <submittedName>
        <fullName evidence="1">Pilus assembly protein PilX</fullName>
    </submittedName>
</protein>
<accession>A0A1E7QXM9</accession>
<name>A0A1E7QXM9_9GAMM</name>
<keyword evidence="2" id="KW-1185">Reference proteome</keyword>
<dbReference type="EMBL" id="MKKK01000073">
    <property type="protein sequence ID" value="OEY91827.1"/>
    <property type="molecule type" value="Genomic_DNA"/>
</dbReference>